<keyword evidence="4" id="KW-1185">Reference proteome</keyword>
<dbReference type="Proteomes" id="UP000001449">
    <property type="component" value="Chromosome 4"/>
</dbReference>
<dbReference type="eggNOG" id="ENOG502QZ7P">
    <property type="taxonomic scope" value="Eukaryota"/>
</dbReference>
<dbReference type="AlphaFoldDB" id="B8BZN3"/>
<dbReference type="OMA" id="TERNEQC"/>
<dbReference type="InParanoid" id="B8BZN3"/>
<dbReference type="KEGG" id="tps:THAPSDRAFT_4568"/>
<feature type="compositionally biased region" description="Polar residues" evidence="2">
    <location>
        <begin position="82"/>
        <end position="96"/>
    </location>
</feature>
<evidence type="ECO:0000313" key="3">
    <source>
        <dbReference type="EMBL" id="EED92911.1"/>
    </source>
</evidence>
<accession>B8BZN3</accession>
<evidence type="ECO:0000256" key="2">
    <source>
        <dbReference type="SAM" id="MobiDB-lite"/>
    </source>
</evidence>
<gene>
    <name evidence="3" type="ORF">THAPSDRAFT_4568</name>
</gene>
<evidence type="ECO:0000313" key="4">
    <source>
        <dbReference type="Proteomes" id="UP000001449"/>
    </source>
</evidence>
<dbReference type="EMBL" id="CM000641">
    <property type="protein sequence ID" value="EED92911.1"/>
    <property type="molecule type" value="Genomic_DNA"/>
</dbReference>
<dbReference type="RefSeq" id="XP_002289374.1">
    <property type="nucleotide sequence ID" value="XM_002289338.1"/>
</dbReference>
<feature type="coiled-coil region" evidence="1">
    <location>
        <begin position="242"/>
        <end position="269"/>
    </location>
</feature>
<dbReference type="HOGENOM" id="CLU_571775_0_0_1"/>
<organism evidence="3 4">
    <name type="scientific">Thalassiosira pseudonana</name>
    <name type="common">Marine diatom</name>
    <name type="synonym">Cyclotella nana</name>
    <dbReference type="NCBI Taxonomy" id="35128"/>
    <lineage>
        <taxon>Eukaryota</taxon>
        <taxon>Sar</taxon>
        <taxon>Stramenopiles</taxon>
        <taxon>Ochrophyta</taxon>
        <taxon>Bacillariophyta</taxon>
        <taxon>Coscinodiscophyceae</taxon>
        <taxon>Thalassiosirophycidae</taxon>
        <taxon>Thalassiosirales</taxon>
        <taxon>Thalassiosiraceae</taxon>
        <taxon>Thalassiosira</taxon>
    </lineage>
</organism>
<sequence length="478" mass="54629">MTTTELASEYQKVKRNYRLTSSFKPKVDQNKENASNTTRGERTIADMASTKKVNRTNLQPLELPTKQTKRTNTATRACPPMTKSTAKHSPSTEYNSTMRTRTVTKYRWNSSKKTMIDHQEEAITDESKDPPKTLQPLTAKSGYQHLGLSRPDDKHYEFGLDNGIEVHLVESIKLCGLRKAREKSIIDMISTLCSHLTNREEDVREWQEFSDSVAIAAAERIERHALEYKAVVEARDEAYGRVNDLRVGLEVVQKEAAALREELKGVLTEISQTMSSFSPDINDTAEQVQHRLVTRLESVRSECKTEMVDAIDDVERVHEEEKLCWEATIQNWKEAFEVERDKAAAVQTQLNDKMSELETERNEQCLSQTTMQRIGDELLRANNEIARLNTLLKDEESKKQKELEEIDDKMKRELDDIDTRVKRSFKALIDSKNKEIEQVMQRAEDAEASAKSAAKVLAQLKERVTPMIISTSEGSSEK</sequence>
<feature type="coiled-coil region" evidence="1">
    <location>
        <begin position="340"/>
        <end position="463"/>
    </location>
</feature>
<dbReference type="GeneID" id="7448812"/>
<proteinExistence type="predicted"/>
<reference evidence="3 4" key="2">
    <citation type="journal article" date="2008" name="Nature">
        <title>The Phaeodactylum genome reveals the evolutionary history of diatom genomes.</title>
        <authorList>
            <person name="Bowler C."/>
            <person name="Allen A.E."/>
            <person name="Badger J.H."/>
            <person name="Grimwood J."/>
            <person name="Jabbari K."/>
            <person name="Kuo A."/>
            <person name="Maheswari U."/>
            <person name="Martens C."/>
            <person name="Maumus F."/>
            <person name="Otillar R.P."/>
            <person name="Rayko E."/>
            <person name="Salamov A."/>
            <person name="Vandepoele K."/>
            <person name="Beszteri B."/>
            <person name="Gruber A."/>
            <person name="Heijde M."/>
            <person name="Katinka M."/>
            <person name="Mock T."/>
            <person name="Valentin K."/>
            <person name="Verret F."/>
            <person name="Berges J.A."/>
            <person name="Brownlee C."/>
            <person name="Cadoret J.P."/>
            <person name="Chiovitti A."/>
            <person name="Choi C.J."/>
            <person name="Coesel S."/>
            <person name="De Martino A."/>
            <person name="Detter J.C."/>
            <person name="Durkin C."/>
            <person name="Falciatore A."/>
            <person name="Fournet J."/>
            <person name="Haruta M."/>
            <person name="Huysman M.J."/>
            <person name="Jenkins B.D."/>
            <person name="Jiroutova K."/>
            <person name="Jorgensen R.E."/>
            <person name="Joubert Y."/>
            <person name="Kaplan A."/>
            <person name="Kroger N."/>
            <person name="Kroth P.G."/>
            <person name="La Roche J."/>
            <person name="Lindquist E."/>
            <person name="Lommer M."/>
            <person name="Martin-Jezequel V."/>
            <person name="Lopez P.J."/>
            <person name="Lucas S."/>
            <person name="Mangogna M."/>
            <person name="McGinnis K."/>
            <person name="Medlin L.K."/>
            <person name="Montsant A."/>
            <person name="Oudot-Le Secq M.P."/>
            <person name="Napoli C."/>
            <person name="Obornik M."/>
            <person name="Parker M.S."/>
            <person name="Petit J.L."/>
            <person name="Porcel B.M."/>
            <person name="Poulsen N."/>
            <person name="Robison M."/>
            <person name="Rychlewski L."/>
            <person name="Rynearson T.A."/>
            <person name="Schmutz J."/>
            <person name="Shapiro H."/>
            <person name="Siaut M."/>
            <person name="Stanley M."/>
            <person name="Sussman M.R."/>
            <person name="Taylor A.R."/>
            <person name="Vardi A."/>
            <person name="von Dassow P."/>
            <person name="Vyverman W."/>
            <person name="Willis A."/>
            <person name="Wyrwicz L.S."/>
            <person name="Rokhsar D.S."/>
            <person name="Weissenbach J."/>
            <person name="Armbrust E.V."/>
            <person name="Green B.R."/>
            <person name="Van de Peer Y."/>
            <person name="Grigoriev I.V."/>
        </authorList>
    </citation>
    <scope>NUCLEOTIDE SEQUENCE [LARGE SCALE GENOMIC DNA]</scope>
    <source>
        <strain evidence="3 4">CCMP1335</strain>
    </source>
</reference>
<reference evidence="3 4" key="1">
    <citation type="journal article" date="2004" name="Science">
        <title>The genome of the diatom Thalassiosira pseudonana: ecology, evolution, and metabolism.</title>
        <authorList>
            <person name="Armbrust E.V."/>
            <person name="Berges J.A."/>
            <person name="Bowler C."/>
            <person name="Green B.R."/>
            <person name="Martinez D."/>
            <person name="Putnam N.H."/>
            <person name="Zhou S."/>
            <person name="Allen A.E."/>
            <person name="Apt K.E."/>
            <person name="Bechner M."/>
            <person name="Brzezinski M.A."/>
            <person name="Chaal B.K."/>
            <person name="Chiovitti A."/>
            <person name="Davis A.K."/>
            <person name="Demarest M.S."/>
            <person name="Detter J.C."/>
            <person name="Glavina T."/>
            <person name="Goodstein D."/>
            <person name="Hadi M.Z."/>
            <person name="Hellsten U."/>
            <person name="Hildebrand M."/>
            <person name="Jenkins B.D."/>
            <person name="Jurka J."/>
            <person name="Kapitonov V.V."/>
            <person name="Kroger N."/>
            <person name="Lau W.W."/>
            <person name="Lane T.W."/>
            <person name="Larimer F.W."/>
            <person name="Lippmeier J.C."/>
            <person name="Lucas S."/>
            <person name="Medina M."/>
            <person name="Montsant A."/>
            <person name="Obornik M."/>
            <person name="Parker M.S."/>
            <person name="Palenik B."/>
            <person name="Pazour G.J."/>
            <person name="Richardson P.M."/>
            <person name="Rynearson T.A."/>
            <person name="Saito M.A."/>
            <person name="Schwartz D.C."/>
            <person name="Thamatrakoln K."/>
            <person name="Valentin K."/>
            <person name="Vardi A."/>
            <person name="Wilkerson F.P."/>
            <person name="Rokhsar D.S."/>
        </authorList>
    </citation>
    <scope>NUCLEOTIDE SEQUENCE [LARGE SCALE GENOMIC DNA]</scope>
    <source>
        <strain evidence="3 4">CCMP1335</strain>
    </source>
</reference>
<feature type="region of interest" description="Disordered" evidence="2">
    <location>
        <begin position="68"/>
        <end position="96"/>
    </location>
</feature>
<dbReference type="PaxDb" id="35128-Thaps4568"/>
<name>B8BZN3_THAPS</name>
<protein>
    <submittedName>
        <fullName evidence="3">Uncharacterized protein</fullName>
    </submittedName>
</protein>
<keyword evidence="1" id="KW-0175">Coiled coil</keyword>
<evidence type="ECO:0000256" key="1">
    <source>
        <dbReference type="SAM" id="Coils"/>
    </source>
</evidence>
<feature type="region of interest" description="Disordered" evidence="2">
    <location>
        <begin position="21"/>
        <end position="42"/>
    </location>
</feature>